<dbReference type="EMBL" id="MU274908">
    <property type="protein sequence ID" value="KAI0090199.1"/>
    <property type="molecule type" value="Genomic_DNA"/>
</dbReference>
<name>A0ACB8U7J2_9APHY</name>
<comment type="caution">
    <text evidence="1">The sequence shown here is derived from an EMBL/GenBank/DDBJ whole genome shotgun (WGS) entry which is preliminary data.</text>
</comment>
<proteinExistence type="predicted"/>
<accession>A0ACB8U7J2</accession>
<organism evidence="1 2">
    <name type="scientific">Irpex rosettiformis</name>
    <dbReference type="NCBI Taxonomy" id="378272"/>
    <lineage>
        <taxon>Eukaryota</taxon>
        <taxon>Fungi</taxon>
        <taxon>Dikarya</taxon>
        <taxon>Basidiomycota</taxon>
        <taxon>Agaricomycotina</taxon>
        <taxon>Agaricomycetes</taxon>
        <taxon>Polyporales</taxon>
        <taxon>Irpicaceae</taxon>
        <taxon>Irpex</taxon>
    </lineage>
</organism>
<reference evidence="1" key="1">
    <citation type="journal article" date="2021" name="Environ. Microbiol.">
        <title>Gene family expansions and transcriptome signatures uncover fungal adaptations to wood decay.</title>
        <authorList>
            <person name="Hage H."/>
            <person name="Miyauchi S."/>
            <person name="Viragh M."/>
            <person name="Drula E."/>
            <person name="Min B."/>
            <person name="Chaduli D."/>
            <person name="Navarro D."/>
            <person name="Favel A."/>
            <person name="Norest M."/>
            <person name="Lesage-Meessen L."/>
            <person name="Balint B."/>
            <person name="Merenyi Z."/>
            <person name="de Eugenio L."/>
            <person name="Morin E."/>
            <person name="Martinez A.T."/>
            <person name="Baldrian P."/>
            <person name="Stursova M."/>
            <person name="Martinez M.J."/>
            <person name="Novotny C."/>
            <person name="Magnuson J.K."/>
            <person name="Spatafora J.W."/>
            <person name="Maurice S."/>
            <person name="Pangilinan J."/>
            <person name="Andreopoulos W."/>
            <person name="LaButti K."/>
            <person name="Hundley H."/>
            <person name="Na H."/>
            <person name="Kuo A."/>
            <person name="Barry K."/>
            <person name="Lipzen A."/>
            <person name="Henrissat B."/>
            <person name="Riley R."/>
            <person name="Ahrendt S."/>
            <person name="Nagy L.G."/>
            <person name="Grigoriev I.V."/>
            <person name="Martin F."/>
            <person name="Rosso M.N."/>
        </authorList>
    </citation>
    <scope>NUCLEOTIDE SEQUENCE</scope>
    <source>
        <strain evidence="1">CBS 384.51</strain>
    </source>
</reference>
<dbReference type="Proteomes" id="UP001055072">
    <property type="component" value="Unassembled WGS sequence"/>
</dbReference>
<evidence type="ECO:0000313" key="1">
    <source>
        <dbReference type="EMBL" id="KAI0090199.1"/>
    </source>
</evidence>
<keyword evidence="2" id="KW-1185">Reference proteome</keyword>
<sequence length="948" mass="99811">MRDGTLHRGKLEDDIFPFLACSYSTTPWLLRTHLAFSCTNHHNPLVVAPFHFCSSSSILSTSPVSSPTPRASTPGSNHLVMAGDHKCPVCSSTFTRPQHVARHMRSHTGDRPYKCQHCGDQFARSDLLSRHVNKCHASEKPPTTTAPNNRRKGTAAASRATTSKQACDQCVTSSLPCDGCNPCSKCVQRKCRCTYVKFHRQTAPAGPGHLPPNAISQNPHRSSVSLSSRVPDDFLLGPAPAANALGNVIPGMYLPDYAGSVYSTSAYDPRQPSSSQPLAIPSVSRDMLDTSPDMMARYRAQAALLSRANVLPQGAINAPGLSNGPLYPGSSQISRYASGVGVDDYGRPFPGGGGSAALAAHPQSHGSASGFSNLPSQSQHSYSAAAGGSIPFPQSHSGPSPPQLHRSGNGHPSRSEERSDDFGSDTHSLTSSKNSSSVSLSIDQHGSGRVFPPQGYQSQHQRKDEVGEGGFSSAFGLMSLDDPAVLAGLANDSEPFFSVLNTTNSYSADSNQHAHPHMRTSSSTTSLSEASMTSTGASSHTSSSSVGNASNDTSSSNSQSELSLQTPTPDLIASLKNGGILSAGGRDILDSRELREFWKQYMRTPLTGPGSGNVMFSLQTPTGPGQQLGSTSPQSRPSPSRRHSRVASLPSMKTPPIFTSNYANSGATAHLQESGSFAASSNFTFSSQPKAKHRAQSQDQGRGQDGPSAKLQYSSVRTTLHGDAEDLKSYEQAVLARKAPTTLNLVPKRRGTLPLGTVAPNKASGPGGVPIGSLSQAPSLPAPPSDARSRIGSGNANSERPGSSSSSLADAFGIPRTFQQQNPYHSHSSESPPGLRESSVGAESDSGLSSSPSQSYRPSFKRLASQTLGPPNTKRALLGPAGWDDRETSEEVFDEEEEFRGYRSGGLGLEATYTSRRYSLPAGQASGGAGGMTLPPIRTASEKAETRA</sequence>
<gene>
    <name evidence="1" type="ORF">BDY19DRAFT_938969</name>
</gene>
<protein>
    <submittedName>
        <fullName evidence="1">Uncharacterized protein</fullName>
    </submittedName>
</protein>
<evidence type="ECO:0000313" key="2">
    <source>
        <dbReference type="Proteomes" id="UP001055072"/>
    </source>
</evidence>